<dbReference type="InterPro" id="IPR054549">
    <property type="entry name" value="UVB_sens_RUS_dom"/>
</dbReference>
<reference evidence="7 8" key="1">
    <citation type="submission" date="2014-04" db="EMBL/GenBank/DDBJ databases">
        <authorList>
            <consortium name="DOE Joint Genome Institute"/>
            <person name="Kuo A."/>
            <person name="Tarkka M."/>
            <person name="Buscot F."/>
            <person name="Kohler A."/>
            <person name="Nagy L.G."/>
            <person name="Floudas D."/>
            <person name="Copeland A."/>
            <person name="Barry K.W."/>
            <person name="Cichocki N."/>
            <person name="Veneault-Fourrey C."/>
            <person name="LaButti K."/>
            <person name="Lindquist E.A."/>
            <person name="Lipzen A."/>
            <person name="Lundell T."/>
            <person name="Morin E."/>
            <person name="Murat C."/>
            <person name="Sun H."/>
            <person name="Tunlid A."/>
            <person name="Henrissat B."/>
            <person name="Grigoriev I.V."/>
            <person name="Hibbett D.S."/>
            <person name="Martin F."/>
            <person name="Nordberg H.P."/>
            <person name="Cantor M.N."/>
            <person name="Hua S.X."/>
        </authorList>
    </citation>
    <scope>NUCLEOTIDE SEQUENCE [LARGE SCALE GENOMIC DNA]</scope>
    <source>
        <strain evidence="7 8">F 1598</strain>
    </source>
</reference>
<evidence type="ECO:0000256" key="2">
    <source>
        <dbReference type="ARBA" id="ARBA00007558"/>
    </source>
</evidence>
<evidence type="ECO:0000256" key="1">
    <source>
        <dbReference type="ARBA" id="ARBA00004370"/>
    </source>
</evidence>
<evidence type="ECO:0000256" key="4">
    <source>
        <dbReference type="ARBA" id="ARBA00022989"/>
    </source>
</evidence>
<protein>
    <recommendedName>
        <fullName evidence="6">Protein root UVB sensitive/RUS domain-containing protein</fullName>
    </recommendedName>
</protein>
<evidence type="ECO:0000256" key="3">
    <source>
        <dbReference type="ARBA" id="ARBA00022692"/>
    </source>
</evidence>
<name>A0A0C3G1D0_PILCF</name>
<comment type="similarity">
    <text evidence="2">Belongs to the RUS1 family.</text>
</comment>
<dbReference type="GO" id="GO:0016020">
    <property type="term" value="C:membrane"/>
    <property type="evidence" value="ECO:0007669"/>
    <property type="project" value="UniProtKB-SubCell"/>
</dbReference>
<gene>
    <name evidence="7" type="ORF">PILCRDRAFT_5296</name>
</gene>
<dbReference type="EMBL" id="KN832984">
    <property type="protein sequence ID" value="KIM85624.1"/>
    <property type="molecule type" value="Genomic_DNA"/>
</dbReference>
<evidence type="ECO:0000259" key="6">
    <source>
        <dbReference type="Pfam" id="PF04884"/>
    </source>
</evidence>
<evidence type="ECO:0000313" key="7">
    <source>
        <dbReference type="EMBL" id="KIM85624.1"/>
    </source>
</evidence>
<sequence length="482" mass="52622">MTITILERDEVGHVQKTYLWGSNRVVQRHHLTKPIDIHSFKVLTNIFLPSGYPASVSPDYLHYQIYNSLQAFCSSLAGLIASRATLEGFGVGNASASATHALLLTVLQDAFSRLTTIVAAYYIGTSLFPEAKTYRLLADILNDAAITLDALSPLLDSVYIPFDVPWSFPGSASGLRIAALCLSGSLRALCGVAAGGSKSALTLHFATPEKGVGDLGEINAKDASKETVLSLFGMLLGSLLVPQLTTLRSTCTVLSLLLVCHLAANYTAVRGVVLRSLNKQRAGIAWTLYRANAFASPDCRNGIIAETLTPKAIASRERIFEWPGLLRNGCTDKVMGHCTIGSSFSTVLPDYANCESLLRVFRSERYLLCFDPRSVPRSTRLRLHICLKEGHTPLDQLKAWVHSEEIGRVWAEHLVDGKDEPHAVIEATYQVVNGHFAAFVEHMRDLGWNLDEGALMTGTPKAVFVSADEVVDVTFDPEKKYI</sequence>
<dbReference type="Proteomes" id="UP000054166">
    <property type="component" value="Unassembled WGS sequence"/>
</dbReference>
<dbReference type="Pfam" id="PF04884">
    <property type="entry name" value="UVB_sens_prot"/>
    <property type="match status" value="1"/>
</dbReference>
<dbReference type="AlphaFoldDB" id="A0A0C3G1D0"/>
<dbReference type="OrthoDB" id="364779at2759"/>
<reference evidence="8" key="2">
    <citation type="submission" date="2015-01" db="EMBL/GenBank/DDBJ databases">
        <title>Evolutionary Origins and Diversification of the Mycorrhizal Mutualists.</title>
        <authorList>
            <consortium name="DOE Joint Genome Institute"/>
            <consortium name="Mycorrhizal Genomics Consortium"/>
            <person name="Kohler A."/>
            <person name="Kuo A."/>
            <person name="Nagy L.G."/>
            <person name="Floudas D."/>
            <person name="Copeland A."/>
            <person name="Barry K.W."/>
            <person name="Cichocki N."/>
            <person name="Veneault-Fourrey C."/>
            <person name="LaButti K."/>
            <person name="Lindquist E.A."/>
            <person name="Lipzen A."/>
            <person name="Lundell T."/>
            <person name="Morin E."/>
            <person name="Murat C."/>
            <person name="Riley R."/>
            <person name="Ohm R."/>
            <person name="Sun H."/>
            <person name="Tunlid A."/>
            <person name="Henrissat B."/>
            <person name="Grigoriev I.V."/>
            <person name="Hibbett D.S."/>
            <person name="Martin F."/>
        </authorList>
    </citation>
    <scope>NUCLEOTIDE SEQUENCE [LARGE SCALE GENOMIC DNA]</scope>
    <source>
        <strain evidence="8">F 1598</strain>
    </source>
</reference>
<accession>A0A0C3G1D0</accession>
<keyword evidence="8" id="KW-1185">Reference proteome</keyword>
<proteinExistence type="inferred from homology"/>
<keyword evidence="5" id="KW-0472">Membrane</keyword>
<evidence type="ECO:0000313" key="8">
    <source>
        <dbReference type="Proteomes" id="UP000054166"/>
    </source>
</evidence>
<keyword evidence="3" id="KW-0812">Transmembrane</keyword>
<comment type="subcellular location">
    <subcellularLocation>
        <location evidence="1">Membrane</location>
    </subcellularLocation>
</comment>
<dbReference type="PANTHER" id="PTHR12770">
    <property type="entry name" value="RUS1 FAMILY PROTEIN C16ORF58"/>
    <property type="match status" value="1"/>
</dbReference>
<feature type="domain" description="Protein root UVB sensitive/RUS" evidence="6">
    <location>
        <begin position="40"/>
        <end position="289"/>
    </location>
</feature>
<keyword evidence="4" id="KW-1133">Transmembrane helix</keyword>
<dbReference type="InterPro" id="IPR006968">
    <property type="entry name" value="RUS_fam"/>
</dbReference>
<dbReference type="PANTHER" id="PTHR12770:SF31">
    <property type="entry name" value="RUS FAMILY MEMBER 1"/>
    <property type="match status" value="1"/>
</dbReference>
<dbReference type="HOGENOM" id="CLU_015325_5_1_1"/>
<organism evidence="7 8">
    <name type="scientific">Piloderma croceum (strain F 1598)</name>
    <dbReference type="NCBI Taxonomy" id="765440"/>
    <lineage>
        <taxon>Eukaryota</taxon>
        <taxon>Fungi</taxon>
        <taxon>Dikarya</taxon>
        <taxon>Basidiomycota</taxon>
        <taxon>Agaricomycotina</taxon>
        <taxon>Agaricomycetes</taxon>
        <taxon>Agaricomycetidae</taxon>
        <taxon>Atheliales</taxon>
        <taxon>Atheliaceae</taxon>
        <taxon>Piloderma</taxon>
    </lineage>
</organism>
<evidence type="ECO:0000256" key="5">
    <source>
        <dbReference type="ARBA" id="ARBA00023136"/>
    </source>
</evidence>
<dbReference type="InParanoid" id="A0A0C3G1D0"/>